<evidence type="ECO:0000313" key="6">
    <source>
        <dbReference type="EMBL" id="CAF3797696.1"/>
    </source>
</evidence>
<sequence length="377" mass="43563">MAQSTTCKYSTSGCKKNGMIKCDGCSDRYCKEHYLLHRQQLDKIFDRICSDRDLLYQHLFSPPPSTRVNDSSFIDIDRWEEATIAQVRTTADNARKRVDELMQKSRSQLQRDYEQLSQELQHRKENDDYFESDLDKLTTELERLKLSITNSTRLIKISSQTIEWSTVLVVEVIGRETSSIASTQKVSEKHIEKSKHETATLFDETSLLNEEHQSKVNEFYGKNNQRWKLIYRASRDGFSAPDFHGRCDDQGTTVTVIRSENGYLFGGYTPVSWKSDGEYKEDASSFLFTLTNPHTIPPTKYHIHPQKSRYAVFHYADCGPTFGEGFDLCVDRKSNENSSSYSNFPWSYVDTTGKGVNTFTGDMYFRISDIEVFRLVL</sequence>
<proteinExistence type="predicted"/>
<accession>A0A814IP65</accession>
<dbReference type="OrthoDB" id="25620at2759"/>
<dbReference type="PANTHER" id="PTHR23354">
    <property type="entry name" value="NUCLEOLAR PROTEIN 7/ESTROGEN RECEPTOR COACTIVATOR-RELATED"/>
    <property type="match status" value="1"/>
</dbReference>
<reference evidence="4" key="1">
    <citation type="submission" date="2021-02" db="EMBL/GenBank/DDBJ databases">
        <authorList>
            <person name="Nowell W R."/>
        </authorList>
    </citation>
    <scope>NUCLEOTIDE SEQUENCE</scope>
</reference>
<dbReference type="EMBL" id="CAJOBA010002498">
    <property type="protein sequence ID" value="CAF3647472.1"/>
    <property type="molecule type" value="Genomic_DNA"/>
</dbReference>
<name>A0A814IP65_9BILA</name>
<dbReference type="Proteomes" id="UP000677228">
    <property type="component" value="Unassembled WGS sequence"/>
</dbReference>
<evidence type="ECO:0000256" key="1">
    <source>
        <dbReference type="SAM" id="Coils"/>
    </source>
</evidence>
<dbReference type="NCBIfam" id="NF038124">
    <property type="entry name" value="PEP_CTERM_TLD_A"/>
    <property type="match status" value="1"/>
</dbReference>
<dbReference type="Pfam" id="PF07534">
    <property type="entry name" value="TLD"/>
    <property type="match status" value="1"/>
</dbReference>
<gene>
    <name evidence="4" type="ORF">GPM918_LOCUS15061</name>
    <name evidence="3" type="ORF">OVA965_LOCUS7715</name>
    <name evidence="6" type="ORF">SRO942_LOCUS15061</name>
    <name evidence="5" type="ORF">TMI583_LOCUS7710</name>
</gene>
<dbReference type="SMART" id="SM00584">
    <property type="entry name" value="TLDc"/>
    <property type="match status" value="1"/>
</dbReference>
<evidence type="ECO:0000313" key="4">
    <source>
        <dbReference type="EMBL" id="CAF1026596.1"/>
    </source>
</evidence>
<evidence type="ECO:0000313" key="7">
    <source>
        <dbReference type="Proteomes" id="UP000663829"/>
    </source>
</evidence>
<keyword evidence="1" id="KW-0175">Coiled coil</keyword>
<dbReference type="InterPro" id="IPR006571">
    <property type="entry name" value="TLDc_dom"/>
</dbReference>
<comment type="caution">
    <text evidence="4">The sequence shown here is derived from an EMBL/GenBank/DDBJ whole genome shotgun (WGS) entry which is preliminary data.</text>
</comment>
<evidence type="ECO:0000313" key="5">
    <source>
        <dbReference type="EMBL" id="CAF3647472.1"/>
    </source>
</evidence>
<feature type="domain" description="TLDc" evidence="2">
    <location>
        <begin position="200"/>
        <end position="376"/>
    </location>
</feature>
<dbReference type="Proteomes" id="UP000663829">
    <property type="component" value="Unassembled WGS sequence"/>
</dbReference>
<keyword evidence="7" id="KW-1185">Reference proteome</keyword>
<feature type="coiled-coil region" evidence="1">
    <location>
        <begin position="84"/>
        <end position="154"/>
    </location>
</feature>
<protein>
    <recommendedName>
        <fullName evidence="2">TLDc domain-containing protein</fullName>
    </recommendedName>
</protein>
<dbReference type="PANTHER" id="PTHR23354:SF122">
    <property type="entry name" value="GTPASE-ACTIVATING PROTEIN SKYWALKER"/>
    <property type="match status" value="1"/>
</dbReference>
<dbReference type="PROSITE" id="PS51886">
    <property type="entry name" value="TLDC"/>
    <property type="match status" value="1"/>
</dbReference>
<dbReference type="Proteomes" id="UP000681722">
    <property type="component" value="Unassembled WGS sequence"/>
</dbReference>
<dbReference type="EMBL" id="CAJNOK010002498">
    <property type="protein sequence ID" value="CAF0862663.1"/>
    <property type="molecule type" value="Genomic_DNA"/>
</dbReference>
<dbReference type="AlphaFoldDB" id="A0A814IP65"/>
<dbReference type="EMBL" id="CAJOBC010003719">
    <property type="protein sequence ID" value="CAF3797696.1"/>
    <property type="molecule type" value="Genomic_DNA"/>
</dbReference>
<dbReference type="Proteomes" id="UP000682733">
    <property type="component" value="Unassembled WGS sequence"/>
</dbReference>
<organism evidence="4 7">
    <name type="scientific">Didymodactylos carnosus</name>
    <dbReference type="NCBI Taxonomy" id="1234261"/>
    <lineage>
        <taxon>Eukaryota</taxon>
        <taxon>Metazoa</taxon>
        <taxon>Spiralia</taxon>
        <taxon>Gnathifera</taxon>
        <taxon>Rotifera</taxon>
        <taxon>Eurotatoria</taxon>
        <taxon>Bdelloidea</taxon>
        <taxon>Philodinida</taxon>
        <taxon>Philodinidae</taxon>
        <taxon>Didymodactylos</taxon>
    </lineage>
</organism>
<evidence type="ECO:0000313" key="3">
    <source>
        <dbReference type="EMBL" id="CAF0862663.1"/>
    </source>
</evidence>
<evidence type="ECO:0000259" key="2">
    <source>
        <dbReference type="PROSITE" id="PS51886"/>
    </source>
</evidence>
<dbReference type="EMBL" id="CAJNOQ010003719">
    <property type="protein sequence ID" value="CAF1026596.1"/>
    <property type="molecule type" value="Genomic_DNA"/>
</dbReference>